<dbReference type="RefSeq" id="WP_011480814.1">
    <property type="nucleotide sequence ID" value="NC_007947.1"/>
</dbReference>
<feature type="region of interest" description="Disordered" evidence="1">
    <location>
        <begin position="145"/>
        <end position="178"/>
    </location>
</feature>
<dbReference type="eggNOG" id="ENOG5032S0D">
    <property type="taxonomic scope" value="Bacteria"/>
</dbReference>
<evidence type="ECO:0000259" key="3">
    <source>
        <dbReference type="Pfam" id="PF13441"/>
    </source>
</evidence>
<evidence type="ECO:0000313" key="4">
    <source>
        <dbReference type="EMBL" id="ABE50861.1"/>
    </source>
</evidence>
<dbReference type="PROSITE" id="PS51257">
    <property type="entry name" value="PROKAR_LIPOPROTEIN"/>
    <property type="match status" value="1"/>
</dbReference>
<keyword evidence="2" id="KW-0732">Signal</keyword>
<keyword evidence="5" id="KW-1185">Reference proteome</keyword>
<evidence type="ECO:0000256" key="2">
    <source>
        <dbReference type="SAM" id="SignalP"/>
    </source>
</evidence>
<evidence type="ECO:0000313" key="5">
    <source>
        <dbReference type="Proteomes" id="UP000002440"/>
    </source>
</evidence>
<dbReference type="InterPro" id="IPR027367">
    <property type="entry name" value="Gly-zipper_YMGG"/>
</dbReference>
<dbReference type="Pfam" id="PF13441">
    <property type="entry name" value="Gly-zipper_YMGG"/>
    <property type="match status" value="1"/>
</dbReference>
<organism evidence="4 5">
    <name type="scientific">Methylobacillus flagellatus (strain ATCC 51484 / DSM 6875 / VKM B-1610 / KT)</name>
    <dbReference type="NCBI Taxonomy" id="265072"/>
    <lineage>
        <taxon>Bacteria</taxon>
        <taxon>Pseudomonadati</taxon>
        <taxon>Pseudomonadota</taxon>
        <taxon>Betaproteobacteria</taxon>
        <taxon>Nitrosomonadales</taxon>
        <taxon>Methylophilaceae</taxon>
        <taxon>Methylobacillus</taxon>
    </lineage>
</organism>
<feature type="signal peptide" evidence="2">
    <location>
        <begin position="1"/>
        <end position="17"/>
    </location>
</feature>
<sequence length="178" mass="18147">MKRVAALIPLLLLSACATLPPDGPSRMALPGSTKSFDQFRYDDSICRQFGLEQSGSAKTAAQDSAVTSAAVGTVVGGLLGAAVGGHEGAAVGAGSGLLVGTMAGTGMAADSYQASQARYDNAYTQCMYAKGHKVAVSGRLAQVREQAAPVRRSVPPPPPPPGYRGEPLSAGVPPDYRE</sequence>
<dbReference type="AlphaFoldDB" id="Q1GY26"/>
<dbReference type="KEGG" id="mfa:Mfla_2596"/>
<feature type="chain" id="PRO_5004189396" evidence="2">
    <location>
        <begin position="18"/>
        <end position="178"/>
    </location>
</feature>
<dbReference type="HOGENOM" id="CLU_119887_1_0_4"/>
<accession>Q1GY26</accession>
<dbReference type="EMBL" id="CP000284">
    <property type="protein sequence ID" value="ABE50861.1"/>
    <property type="molecule type" value="Genomic_DNA"/>
</dbReference>
<dbReference type="OrthoDB" id="5573966at2"/>
<reference evidence="4 5" key="1">
    <citation type="submission" date="2006-03" db="EMBL/GenBank/DDBJ databases">
        <title>Complete sequence of Methylobacillus flagellatus KT.</title>
        <authorList>
            <consortium name="US DOE Joint Genome Institute"/>
            <person name="Copeland A."/>
            <person name="Lucas S."/>
            <person name="Lapidus A."/>
            <person name="Barry K."/>
            <person name="Detter J.C."/>
            <person name="Glavina del Rio T."/>
            <person name="Hammon N."/>
            <person name="Israni S."/>
            <person name="Dalin E."/>
            <person name="Tice H."/>
            <person name="Pitluck S."/>
            <person name="Brettin T."/>
            <person name="Bruce D."/>
            <person name="Han C."/>
            <person name="Tapia R."/>
            <person name="Saunders E."/>
            <person name="Gilna P."/>
            <person name="Schmutz J."/>
            <person name="Larimer F."/>
            <person name="Land M."/>
            <person name="Kyrpides N."/>
            <person name="Anderson I."/>
            <person name="Richardson P."/>
        </authorList>
    </citation>
    <scope>NUCLEOTIDE SEQUENCE [LARGE SCALE GENOMIC DNA]</scope>
    <source>
        <strain evidence="5">KT / ATCC 51484 / DSM 6875</strain>
    </source>
</reference>
<proteinExistence type="predicted"/>
<dbReference type="Proteomes" id="UP000002440">
    <property type="component" value="Chromosome"/>
</dbReference>
<protein>
    <submittedName>
        <fullName evidence="4">Proline-rich region</fullName>
    </submittedName>
</protein>
<name>Q1GY26_METFK</name>
<gene>
    <name evidence="4" type="ordered locus">Mfla_2596</name>
</gene>
<feature type="domain" description="YMGG-like Gly-zipper" evidence="3">
    <location>
        <begin position="64"/>
        <end position="104"/>
    </location>
</feature>
<evidence type="ECO:0000256" key="1">
    <source>
        <dbReference type="SAM" id="MobiDB-lite"/>
    </source>
</evidence>
<dbReference type="STRING" id="265072.Mfla_2596"/>